<feature type="compositionally biased region" description="Basic and acidic residues" evidence="1">
    <location>
        <begin position="249"/>
        <end position="262"/>
    </location>
</feature>
<dbReference type="AlphaFoldDB" id="A0A0F4Z3D8"/>
<dbReference type="RefSeq" id="XP_013331651.1">
    <property type="nucleotide sequence ID" value="XM_013476197.1"/>
</dbReference>
<feature type="compositionally biased region" description="Low complexity" evidence="1">
    <location>
        <begin position="266"/>
        <end position="276"/>
    </location>
</feature>
<evidence type="ECO:0000256" key="1">
    <source>
        <dbReference type="SAM" id="MobiDB-lite"/>
    </source>
</evidence>
<dbReference type="GeneID" id="25312958"/>
<name>A0A0F4Z3D8_RASE3</name>
<gene>
    <name evidence="2" type="ORF">T310_0904</name>
</gene>
<feature type="region of interest" description="Disordered" evidence="1">
    <location>
        <begin position="292"/>
        <end position="327"/>
    </location>
</feature>
<sequence>MFYLSRSLSSSITDPMIPPPCMYLGSQSVAWSGVPILDRCASRPGPGGKPHELQWVTARETERSGAQSWPEPQGATKRTTSIIWEVESAMGGDSTRTWSSSAVSGKRSGRQITWYDNGSAVPKPVGDLCDQTRINYTSPGDKIRRLGAVSVIPARRLLESLSRPEKGKRAAPGFWWIHPRPGRTVCRWAGCEDAIPGAHAGKEQSRTAGGRDEEETGRILGEHSQNTQARMRVVVRSDRGSVAAVPPAGKERAKQRANETKHRPSRPSSRSRSMPSDCLACQSTCLPSSRSPALLHCLPPPSPPRRASSVHARPSPVDRVSLRSHCP</sequence>
<comment type="caution">
    <text evidence="2">The sequence shown here is derived from an EMBL/GenBank/DDBJ whole genome shotgun (WGS) entry which is preliminary data.</text>
</comment>
<feature type="compositionally biased region" description="Low complexity" evidence="1">
    <location>
        <begin position="305"/>
        <end position="315"/>
    </location>
</feature>
<feature type="region of interest" description="Disordered" evidence="1">
    <location>
        <begin position="197"/>
        <end position="277"/>
    </location>
</feature>
<accession>A0A0F4Z3D8</accession>
<protein>
    <submittedName>
        <fullName evidence="2">Uncharacterized protein</fullName>
    </submittedName>
</protein>
<dbReference type="EMBL" id="LASV01000038">
    <property type="protein sequence ID" value="KKA25039.1"/>
    <property type="molecule type" value="Genomic_DNA"/>
</dbReference>
<organism evidence="2 3">
    <name type="scientific">Rasamsonia emersonii (strain ATCC 16479 / CBS 393.64 / IMI 116815)</name>
    <dbReference type="NCBI Taxonomy" id="1408163"/>
    <lineage>
        <taxon>Eukaryota</taxon>
        <taxon>Fungi</taxon>
        <taxon>Dikarya</taxon>
        <taxon>Ascomycota</taxon>
        <taxon>Pezizomycotina</taxon>
        <taxon>Eurotiomycetes</taxon>
        <taxon>Eurotiomycetidae</taxon>
        <taxon>Eurotiales</taxon>
        <taxon>Trichocomaceae</taxon>
        <taxon>Rasamsonia</taxon>
    </lineage>
</organism>
<reference evidence="2 3" key="1">
    <citation type="submission" date="2015-04" db="EMBL/GenBank/DDBJ databases">
        <authorList>
            <person name="Heijne W.H."/>
            <person name="Fedorova N.D."/>
            <person name="Nierman W.C."/>
            <person name="Vollebregt A.W."/>
            <person name="Zhao Z."/>
            <person name="Wu L."/>
            <person name="Kumar M."/>
            <person name="Stam H."/>
            <person name="van den Berg M.A."/>
            <person name="Pel H.J."/>
        </authorList>
    </citation>
    <scope>NUCLEOTIDE SEQUENCE [LARGE SCALE GENOMIC DNA]</scope>
    <source>
        <strain evidence="2 3">CBS 393.64</strain>
    </source>
</reference>
<evidence type="ECO:0000313" key="2">
    <source>
        <dbReference type="EMBL" id="KKA25039.1"/>
    </source>
</evidence>
<dbReference type="Proteomes" id="UP000053958">
    <property type="component" value="Unassembled WGS sequence"/>
</dbReference>
<proteinExistence type="predicted"/>
<feature type="compositionally biased region" description="Basic and acidic residues" evidence="1">
    <location>
        <begin position="200"/>
        <end position="221"/>
    </location>
</feature>
<evidence type="ECO:0000313" key="3">
    <source>
        <dbReference type="Proteomes" id="UP000053958"/>
    </source>
</evidence>
<keyword evidence="3" id="KW-1185">Reference proteome</keyword>